<sequence>MSFLNNLKNSLKNAGNQLGDQVARFKSNDFADAAMAMCALIAAADGQVDAAERSKTAQFIMSNDALRVFNAADLKTRFDKYCDKLTSDYDFGRIEVLQVVGKLRSKPDQARAVIQLGIVIGGADGDFEESEMRQVRDAANATGLNPSEFGV</sequence>
<dbReference type="Proteomes" id="UP000008635">
    <property type="component" value="Chromosome"/>
</dbReference>
<dbReference type="HOGENOM" id="CLU_127140_0_0_0"/>
<keyword evidence="3" id="KW-1185">Reference proteome</keyword>
<accession>E8U8Q1</accession>
<dbReference type="SUPFAM" id="SSF158682">
    <property type="entry name" value="TerB-like"/>
    <property type="match status" value="1"/>
</dbReference>
<dbReference type="AlphaFoldDB" id="E8U8Q1"/>
<dbReference type="OrthoDB" id="6543050at2"/>
<feature type="domain" description="Co-chaperone DjlA N-terminal" evidence="1">
    <location>
        <begin position="32"/>
        <end position="149"/>
    </location>
</feature>
<proteinExistence type="predicted"/>
<dbReference type="CDD" id="cd07176">
    <property type="entry name" value="terB"/>
    <property type="match status" value="1"/>
</dbReference>
<evidence type="ECO:0000313" key="3">
    <source>
        <dbReference type="Proteomes" id="UP000008635"/>
    </source>
</evidence>
<dbReference type="STRING" id="709986.Deima_1792"/>
<dbReference type="Gene3D" id="1.10.3680.10">
    <property type="entry name" value="TerB-like"/>
    <property type="match status" value="1"/>
</dbReference>
<gene>
    <name evidence="2" type="ordered locus">Deima_1792</name>
</gene>
<name>E8U8Q1_DEIML</name>
<dbReference type="InterPro" id="IPR029024">
    <property type="entry name" value="TerB-like"/>
</dbReference>
<evidence type="ECO:0000259" key="1">
    <source>
        <dbReference type="Pfam" id="PF05099"/>
    </source>
</evidence>
<reference evidence="3" key="2">
    <citation type="submission" date="2011-01" db="EMBL/GenBank/DDBJ databases">
        <title>The complete genome of Deinococcus maricopensis DSM 21211.</title>
        <authorList>
            <consortium name="US DOE Joint Genome Institute (JGI-PGF)"/>
            <person name="Lucas S."/>
            <person name="Copeland A."/>
            <person name="Lapidus A."/>
            <person name="Goodwin L."/>
            <person name="Pitluck S."/>
            <person name="Kyrpides N."/>
            <person name="Mavromatis K."/>
            <person name="Pagani I."/>
            <person name="Ivanova N."/>
            <person name="Ovchinnikova G."/>
            <person name="Zeytun A."/>
            <person name="Detter J.C."/>
            <person name="Han C."/>
            <person name="Land M."/>
            <person name="Hauser L."/>
            <person name="Markowitz V."/>
            <person name="Cheng J.-F."/>
            <person name="Hugenholtz P."/>
            <person name="Woyke T."/>
            <person name="Wu D."/>
            <person name="Pukall R."/>
            <person name="Gehrich-Schroeter G."/>
            <person name="Brambilla E."/>
            <person name="Klenk H.-P."/>
            <person name="Eisen J.A."/>
        </authorList>
    </citation>
    <scope>NUCLEOTIDE SEQUENCE [LARGE SCALE GENOMIC DNA]</scope>
    <source>
        <strain evidence="3">DSM 21211 / LMG 22137 / NRRL B-23946 / LB-34</strain>
    </source>
</reference>
<dbReference type="EMBL" id="CP002454">
    <property type="protein sequence ID" value="ADV67440.1"/>
    <property type="molecule type" value="Genomic_DNA"/>
</dbReference>
<dbReference type="eggNOG" id="COG3793">
    <property type="taxonomic scope" value="Bacteria"/>
</dbReference>
<dbReference type="InterPro" id="IPR007791">
    <property type="entry name" value="DjlA_N"/>
</dbReference>
<evidence type="ECO:0000313" key="2">
    <source>
        <dbReference type="EMBL" id="ADV67440.1"/>
    </source>
</evidence>
<reference evidence="2 3" key="1">
    <citation type="journal article" date="2011" name="Stand. Genomic Sci.">
        <title>Complete genome sequence of Deinococcus maricopensis type strain (LB-34).</title>
        <authorList>
            <person name="Pukall R."/>
            <person name="Zeytun A."/>
            <person name="Lucas S."/>
            <person name="Lapidus A."/>
            <person name="Hammon N."/>
            <person name="Deshpande S."/>
            <person name="Nolan M."/>
            <person name="Cheng J.F."/>
            <person name="Pitluck S."/>
            <person name="Liolios K."/>
            <person name="Pagani I."/>
            <person name="Mikhailova N."/>
            <person name="Ivanova N."/>
            <person name="Mavromatis K."/>
            <person name="Pati A."/>
            <person name="Tapia R."/>
            <person name="Han C."/>
            <person name="Goodwin L."/>
            <person name="Chen A."/>
            <person name="Palaniappan K."/>
            <person name="Land M."/>
            <person name="Hauser L."/>
            <person name="Chang Y.J."/>
            <person name="Jeffries C.D."/>
            <person name="Brambilla E.M."/>
            <person name="Rohde M."/>
            <person name="Goker M."/>
            <person name="Detter J.C."/>
            <person name="Woyke T."/>
            <person name="Bristow J."/>
            <person name="Eisen J.A."/>
            <person name="Markowitz V."/>
            <person name="Hugenholtz P."/>
            <person name="Kyrpides N.C."/>
            <person name="Klenk H.P."/>
        </authorList>
    </citation>
    <scope>NUCLEOTIDE SEQUENCE [LARGE SCALE GENOMIC DNA]</scope>
    <source>
        <strain evidence="3">DSM 21211 / LMG 22137 / NRRL B-23946 / LB-34</strain>
    </source>
</reference>
<dbReference type="RefSeq" id="WP_013556945.1">
    <property type="nucleotide sequence ID" value="NC_014958.1"/>
</dbReference>
<dbReference type="KEGG" id="dmr:Deima_1792"/>
<dbReference type="Pfam" id="PF05099">
    <property type="entry name" value="TerB"/>
    <property type="match status" value="1"/>
</dbReference>
<organism evidence="2 3">
    <name type="scientific">Deinococcus maricopensis (strain DSM 21211 / LMG 22137 / NRRL B-23946 / LB-34)</name>
    <dbReference type="NCBI Taxonomy" id="709986"/>
    <lineage>
        <taxon>Bacteria</taxon>
        <taxon>Thermotogati</taxon>
        <taxon>Deinococcota</taxon>
        <taxon>Deinococci</taxon>
        <taxon>Deinococcales</taxon>
        <taxon>Deinococcaceae</taxon>
        <taxon>Deinococcus</taxon>
    </lineage>
</organism>
<protein>
    <submittedName>
        <fullName evidence="2">Tellurite resistance TerB</fullName>
    </submittedName>
</protein>